<dbReference type="Pfam" id="PF00092">
    <property type="entry name" value="VWA"/>
    <property type="match status" value="1"/>
</dbReference>
<dbReference type="PANTHER" id="PTHR41248">
    <property type="entry name" value="NORD PROTEIN"/>
    <property type="match status" value="1"/>
</dbReference>
<protein>
    <recommendedName>
        <fullName evidence="1">VWFA domain-containing protein</fullName>
    </recommendedName>
</protein>
<dbReference type="Gene3D" id="3.40.50.410">
    <property type="entry name" value="von Willebrand factor, type A domain"/>
    <property type="match status" value="1"/>
</dbReference>
<evidence type="ECO:0000259" key="1">
    <source>
        <dbReference type="Pfam" id="PF00092"/>
    </source>
</evidence>
<dbReference type="PANTHER" id="PTHR41248:SF1">
    <property type="entry name" value="NORD PROTEIN"/>
    <property type="match status" value="1"/>
</dbReference>
<comment type="caution">
    <text evidence="2">The sequence shown here is derived from an EMBL/GenBank/DDBJ whole genome shotgun (WGS) entry which is preliminary data.</text>
</comment>
<accession>A0ABX3MI48</accession>
<keyword evidence="3" id="KW-1185">Reference proteome</keyword>
<sequence length="122" mass="13286">MDAATGAALSGLKPGYSARLGAALRHAGRDLGQVPRHRRLLLLITDGEPSDIDTPDPEYLVRDAQRAVRSLSAMGIDVFCVGPGPRNKEQEAAIFGRNGFIQIDTLNTLPDKLLSFYLRLTR</sequence>
<dbReference type="RefSeq" id="WP_078574848.1">
    <property type="nucleotide sequence ID" value="NZ_MPZS01000003.1"/>
</dbReference>
<evidence type="ECO:0000313" key="3">
    <source>
        <dbReference type="Proteomes" id="UP000242224"/>
    </source>
</evidence>
<evidence type="ECO:0000313" key="2">
    <source>
        <dbReference type="EMBL" id="OOY10951.1"/>
    </source>
</evidence>
<dbReference type="SUPFAM" id="SSF53300">
    <property type="entry name" value="vWA-like"/>
    <property type="match status" value="1"/>
</dbReference>
<gene>
    <name evidence="2" type="ORF">BMG00_14480</name>
</gene>
<dbReference type="EMBL" id="MPZS01000003">
    <property type="protein sequence ID" value="OOY10951.1"/>
    <property type="molecule type" value="Genomic_DNA"/>
</dbReference>
<organism evidence="2 3">
    <name type="scientific">Thioclava marina</name>
    <dbReference type="NCBI Taxonomy" id="1915077"/>
    <lineage>
        <taxon>Bacteria</taxon>
        <taxon>Pseudomonadati</taxon>
        <taxon>Pseudomonadota</taxon>
        <taxon>Alphaproteobacteria</taxon>
        <taxon>Rhodobacterales</taxon>
        <taxon>Paracoccaceae</taxon>
        <taxon>Thioclava</taxon>
    </lineage>
</organism>
<dbReference type="InterPro" id="IPR002035">
    <property type="entry name" value="VWF_A"/>
</dbReference>
<proteinExistence type="predicted"/>
<name>A0ABX3MI48_9RHOB</name>
<feature type="domain" description="VWFA" evidence="1">
    <location>
        <begin position="15"/>
        <end position="95"/>
    </location>
</feature>
<dbReference type="InterPro" id="IPR036465">
    <property type="entry name" value="vWFA_dom_sf"/>
</dbReference>
<reference evidence="2 3" key="1">
    <citation type="submission" date="2016-11" db="EMBL/GenBank/DDBJ databases">
        <title>A multilocus sequence analysis scheme for characterization of bacteria in the genus Thioclava.</title>
        <authorList>
            <person name="Liu Y."/>
            <person name="Shao Z."/>
        </authorList>
    </citation>
    <scope>NUCLEOTIDE SEQUENCE [LARGE SCALE GENOMIC DNA]</scope>
    <source>
        <strain evidence="2 3">11.10-0-13</strain>
    </source>
</reference>
<dbReference type="InterPro" id="IPR051928">
    <property type="entry name" value="NorD/CobT"/>
</dbReference>
<dbReference type="Proteomes" id="UP000242224">
    <property type="component" value="Unassembled WGS sequence"/>
</dbReference>